<dbReference type="Gene3D" id="3.60.21.10">
    <property type="match status" value="1"/>
</dbReference>
<dbReference type="SUPFAM" id="SSF56300">
    <property type="entry name" value="Metallo-dependent phosphatases"/>
    <property type="match status" value="1"/>
</dbReference>
<dbReference type="Pfam" id="PF00149">
    <property type="entry name" value="Metallophos"/>
    <property type="match status" value="1"/>
</dbReference>
<feature type="region of interest" description="Disordered" evidence="5">
    <location>
        <begin position="499"/>
        <end position="544"/>
    </location>
</feature>
<keyword evidence="4 6" id="KW-0472">Membrane</keyword>
<evidence type="ECO:0000313" key="9">
    <source>
        <dbReference type="Proteomes" id="UP000316621"/>
    </source>
</evidence>
<keyword evidence="2 6" id="KW-0812">Transmembrane</keyword>
<dbReference type="EMBL" id="CM010717">
    <property type="protein sequence ID" value="RZC53519.1"/>
    <property type="molecule type" value="Genomic_DNA"/>
</dbReference>
<evidence type="ECO:0000256" key="6">
    <source>
        <dbReference type="SAM" id="Phobius"/>
    </source>
</evidence>
<evidence type="ECO:0000256" key="4">
    <source>
        <dbReference type="ARBA" id="ARBA00023136"/>
    </source>
</evidence>
<reference evidence="8 9" key="1">
    <citation type="journal article" date="2018" name="Science">
        <title>The opium poppy genome and morphinan production.</title>
        <authorList>
            <person name="Guo L."/>
            <person name="Winzer T."/>
            <person name="Yang X."/>
            <person name="Li Y."/>
            <person name="Ning Z."/>
            <person name="He Z."/>
            <person name="Teodor R."/>
            <person name="Lu Y."/>
            <person name="Bowser T.A."/>
            <person name="Graham I.A."/>
            <person name="Ye K."/>
        </authorList>
    </citation>
    <scope>NUCLEOTIDE SEQUENCE [LARGE SCALE GENOMIC DNA]</scope>
    <source>
        <strain evidence="9">cv. HN1</strain>
        <tissue evidence="8">Leaves</tissue>
    </source>
</reference>
<dbReference type="InterPro" id="IPR033308">
    <property type="entry name" value="PGAP5/Cdc1/Ted1"/>
</dbReference>
<feature type="transmembrane region" description="Helical" evidence="6">
    <location>
        <begin position="358"/>
        <end position="376"/>
    </location>
</feature>
<dbReference type="PANTHER" id="PTHR13315:SF4">
    <property type="entry name" value="METALLOPHOSPHOESTERASE, ISOFORM E"/>
    <property type="match status" value="1"/>
</dbReference>
<name>A0A4Y7J175_PAPSO</name>
<organism evidence="8 9">
    <name type="scientific">Papaver somniferum</name>
    <name type="common">Opium poppy</name>
    <dbReference type="NCBI Taxonomy" id="3469"/>
    <lineage>
        <taxon>Eukaryota</taxon>
        <taxon>Viridiplantae</taxon>
        <taxon>Streptophyta</taxon>
        <taxon>Embryophyta</taxon>
        <taxon>Tracheophyta</taxon>
        <taxon>Spermatophyta</taxon>
        <taxon>Magnoliopsida</taxon>
        <taxon>Ranunculales</taxon>
        <taxon>Papaveraceae</taxon>
        <taxon>Papaveroideae</taxon>
        <taxon>Papaver</taxon>
    </lineage>
</organism>
<dbReference type="InterPro" id="IPR029052">
    <property type="entry name" value="Metallo-depent_PP-like"/>
</dbReference>
<evidence type="ECO:0000256" key="1">
    <source>
        <dbReference type="ARBA" id="ARBA00004141"/>
    </source>
</evidence>
<dbReference type="InterPro" id="IPR004843">
    <property type="entry name" value="Calcineurin-like_PHP"/>
</dbReference>
<dbReference type="GO" id="GO:0016020">
    <property type="term" value="C:membrane"/>
    <property type="evidence" value="ECO:0007669"/>
    <property type="project" value="UniProtKB-SubCell"/>
</dbReference>
<feature type="transmembrane region" description="Helical" evidence="6">
    <location>
        <begin position="7"/>
        <end position="28"/>
    </location>
</feature>
<evidence type="ECO:0000313" key="8">
    <source>
        <dbReference type="EMBL" id="RZC53519.1"/>
    </source>
</evidence>
<dbReference type="STRING" id="3469.A0A4Y7J175"/>
<evidence type="ECO:0000256" key="2">
    <source>
        <dbReference type="ARBA" id="ARBA00022692"/>
    </source>
</evidence>
<dbReference type="PANTHER" id="PTHR13315">
    <property type="entry name" value="METALLO PHOSPHOESTERASE RELATED"/>
    <property type="match status" value="1"/>
</dbReference>
<dbReference type="GO" id="GO:0005783">
    <property type="term" value="C:endoplasmic reticulum"/>
    <property type="evidence" value="ECO:0007669"/>
    <property type="project" value="TreeGrafter"/>
</dbReference>
<proteinExistence type="predicted"/>
<accession>A0A4Y7J175</accession>
<feature type="domain" description="Calcineurin-like phosphoesterase" evidence="7">
    <location>
        <begin position="55"/>
        <end position="294"/>
    </location>
</feature>
<gene>
    <name evidence="8" type="ORF">C5167_012383</name>
</gene>
<dbReference type="GO" id="GO:0016787">
    <property type="term" value="F:hydrolase activity"/>
    <property type="evidence" value="ECO:0007669"/>
    <property type="project" value="InterPro"/>
</dbReference>
<dbReference type="Gramene" id="RZC53519">
    <property type="protein sequence ID" value="RZC53519"/>
    <property type="gene ID" value="C5167_012383"/>
</dbReference>
<keyword evidence="9" id="KW-1185">Reference proteome</keyword>
<dbReference type="OMA" id="LHCMKYP"/>
<dbReference type="GO" id="GO:0006506">
    <property type="term" value="P:GPI anchor biosynthetic process"/>
    <property type="evidence" value="ECO:0007669"/>
    <property type="project" value="InterPro"/>
</dbReference>
<comment type="subcellular location">
    <subcellularLocation>
        <location evidence="1">Membrane</location>
        <topology evidence="1">Multi-pass membrane protein</topology>
    </subcellularLocation>
</comment>
<evidence type="ECO:0000256" key="3">
    <source>
        <dbReference type="ARBA" id="ARBA00022989"/>
    </source>
</evidence>
<dbReference type="CDD" id="cd07384">
    <property type="entry name" value="MPP_Cdc1_like"/>
    <property type="match status" value="1"/>
</dbReference>
<protein>
    <recommendedName>
        <fullName evidence="7">Calcineurin-like phosphoesterase domain-containing protein</fullName>
    </recommendedName>
</protein>
<dbReference type="FunFam" id="3.60.21.10:FF:000050">
    <property type="entry name" value="Calcineurin-like metallo-phosphoesterase superfamily protein"/>
    <property type="match status" value="1"/>
</dbReference>
<evidence type="ECO:0000256" key="5">
    <source>
        <dbReference type="SAM" id="MobiDB-lite"/>
    </source>
</evidence>
<dbReference type="Proteomes" id="UP000316621">
    <property type="component" value="Chromosome 3"/>
</dbReference>
<evidence type="ECO:0000259" key="7">
    <source>
        <dbReference type="Pfam" id="PF00149"/>
    </source>
</evidence>
<sequence>MQLGKLTVVLCCVWVVTIFYGEMFAFWVPSSSCSWPQLLPATTSKVTHDVGDHVKVAVITDPQLMDHTSLALAPKSLALEIAQFYTDLYMRRSFLTSILPSKPDIILFLGDYFDGGPHLSDEEWQNSLSRFRHIFGLNHRGRFSDIPKYYISGNHDTGYSATLSRNPKVLDRYEKEFGSRNYHFTVGEVEFIAVDSQTLDGRKEGNLTSTTWDFVKNVSSDVAAKTRVLLTHIPLYRPDWTPCGSRRSSPIINQRVSHASDQEVTYQNYLTEETSRLLLDLINPVLVLSGHDHDQCTVTHQTRRGHIKEHTLGTISWQQGNLYPSFMLLSATKNLILSNTSENVVSTRLCFLPMQTHIYIWYASLFILTVLALLLWPTHGLSVGGRYIGWLGSMWKAFISSDLFRGAGKEKDEEDENCEYEMVWDAEGSMHLVKKVLIKSNAVSSTDSESMARGNAVLRPVAKKNISQEASVSLEMNNADTHMEEGGMSVSQALLNSANNDSRMSSYSKPNPTGNNSATNRERKRTTARITFGGKTPSGKRQLAERDFPLDMNASEAMPMPLQTHSATLKQPSPTYSPASRVFTEEWTHSLQPFLK</sequence>
<feature type="compositionally biased region" description="Polar residues" evidence="5">
    <location>
        <begin position="499"/>
        <end position="519"/>
    </location>
</feature>
<keyword evidence="3 6" id="KW-1133">Transmembrane helix</keyword>
<dbReference type="AlphaFoldDB" id="A0A4Y7J175"/>